<evidence type="ECO:0000313" key="2">
    <source>
        <dbReference type="EMBL" id="MCK7612273.1"/>
    </source>
</evidence>
<sequence>MSTTSLAIAVTALTLIAAAPQAARAQEIEAGGSIKVTPFEARGIKFSTIYTVDADFGQKHGVPVPAAFTLAAPRREAQQILAQARPSGGGPIKIYFTTDDAEKRIFSSLQIVTFTLKTDDPQKRLEVGDYFAVELLKKLGTNPDTTRLNVRRKVMIGDLPAAEIVGNFVNADGDQLLVRLVALARPDTRDGIIGIAVGHPRQGRIKKVEDIFETSASLAFDTVTFK</sequence>
<dbReference type="RefSeq" id="WP_248153218.1">
    <property type="nucleotide sequence ID" value="NZ_JALNMJ010000005.1"/>
</dbReference>
<keyword evidence="1" id="KW-0732">Signal</keyword>
<dbReference type="Proteomes" id="UP001431221">
    <property type="component" value="Unassembled WGS sequence"/>
</dbReference>
<accession>A0ABT0GS59</accession>
<evidence type="ECO:0000256" key="1">
    <source>
        <dbReference type="SAM" id="SignalP"/>
    </source>
</evidence>
<proteinExistence type="predicted"/>
<comment type="caution">
    <text evidence="2">The sequence shown here is derived from an EMBL/GenBank/DDBJ whole genome shotgun (WGS) entry which is preliminary data.</text>
</comment>
<protein>
    <submittedName>
        <fullName evidence="2">Uncharacterized protein</fullName>
    </submittedName>
</protein>
<keyword evidence="3" id="KW-1185">Reference proteome</keyword>
<name>A0ABT0GS59_9HYPH</name>
<feature type="signal peptide" evidence="1">
    <location>
        <begin position="1"/>
        <end position="25"/>
    </location>
</feature>
<dbReference type="EMBL" id="JALNMJ010000005">
    <property type="protein sequence ID" value="MCK7612273.1"/>
    <property type="molecule type" value="Genomic_DNA"/>
</dbReference>
<reference evidence="2" key="1">
    <citation type="submission" date="2022-04" db="EMBL/GenBank/DDBJ databases">
        <title>Roseibium sp. CAU 1639 isolated from mud.</title>
        <authorList>
            <person name="Kim W."/>
        </authorList>
    </citation>
    <scope>NUCLEOTIDE SEQUENCE</scope>
    <source>
        <strain evidence="2">CAU 1639</strain>
    </source>
</reference>
<evidence type="ECO:0000313" key="3">
    <source>
        <dbReference type="Proteomes" id="UP001431221"/>
    </source>
</evidence>
<gene>
    <name evidence="2" type="ORF">M0H32_08890</name>
</gene>
<feature type="chain" id="PRO_5046232618" evidence="1">
    <location>
        <begin position="26"/>
        <end position="226"/>
    </location>
</feature>
<organism evidence="2 3">
    <name type="scientific">Roseibium sediminicola</name>
    <dbReference type="NCBI Taxonomy" id="2933272"/>
    <lineage>
        <taxon>Bacteria</taxon>
        <taxon>Pseudomonadati</taxon>
        <taxon>Pseudomonadota</taxon>
        <taxon>Alphaproteobacteria</taxon>
        <taxon>Hyphomicrobiales</taxon>
        <taxon>Stappiaceae</taxon>
        <taxon>Roseibium</taxon>
    </lineage>
</organism>